<evidence type="ECO:0000256" key="1">
    <source>
        <dbReference type="SAM" id="MobiDB-lite"/>
    </source>
</evidence>
<feature type="region of interest" description="Disordered" evidence="1">
    <location>
        <begin position="1"/>
        <end position="88"/>
    </location>
</feature>
<feature type="region of interest" description="Disordered" evidence="1">
    <location>
        <begin position="127"/>
        <end position="154"/>
    </location>
</feature>
<proteinExistence type="predicted"/>
<accession>A0AAN7GKT5</accession>
<organism evidence="2 3">
    <name type="scientific">Trapa incisa</name>
    <dbReference type="NCBI Taxonomy" id="236973"/>
    <lineage>
        <taxon>Eukaryota</taxon>
        <taxon>Viridiplantae</taxon>
        <taxon>Streptophyta</taxon>
        <taxon>Embryophyta</taxon>
        <taxon>Tracheophyta</taxon>
        <taxon>Spermatophyta</taxon>
        <taxon>Magnoliopsida</taxon>
        <taxon>eudicotyledons</taxon>
        <taxon>Gunneridae</taxon>
        <taxon>Pentapetalae</taxon>
        <taxon>rosids</taxon>
        <taxon>malvids</taxon>
        <taxon>Myrtales</taxon>
        <taxon>Lythraceae</taxon>
        <taxon>Trapa</taxon>
    </lineage>
</organism>
<feature type="compositionally biased region" description="Polar residues" evidence="1">
    <location>
        <begin position="1"/>
        <end position="12"/>
    </location>
</feature>
<evidence type="ECO:0000313" key="3">
    <source>
        <dbReference type="Proteomes" id="UP001345219"/>
    </source>
</evidence>
<sequence length="154" mass="16385">MSPSCLYQNRTATAADESKSTADAMNLEEPEVPRDGDGDGDGDGVTAGAETLSLADASLGVEGVGAPVSDDGEVSGDSTAGVKEERDVSEKMFEAHEWLDFTPGVNQKKEMYDQIMTVSTLLDDRAEGRRETWGQDRGIPGEEVGAIDTAKQQR</sequence>
<dbReference type="EMBL" id="JAXIOK010000022">
    <property type="protein sequence ID" value="KAK4744945.1"/>
    <property type="molecule type" value="Genomic_DNA"/>
</dbReference>
<gene>
    <name evidence="2" type="ORF">SAY87_011257</name>
</gene>
<name>A0AAN7GKT5_9MYRT</name>
<comment type="caution">
    <text evidence="2">The sequence shown here is derived from an EMBL/GenBank/DDBJ whole genome shotgun (WGS) entry which is preliminary data.</text>
</comment>
<evidence type="ECO:0000313" key="2">
    <source>
        <dbReference type="EMBL" id="KAK4744945.1"/>
    </source>
</evidence>
<dbReference type="AlphaFoldDB" id="A0AAN7GKT5"/>
<dbReference type="Proteomes" id="UP001345219">
    <property type="component" value="Chromosome 9"/>
</dbReference>
<keyword evidence="3" id="KW-1185">Reference proteome</keyword>
<reference evidence="2 3" key="1">
    <citation type="journal article" date="2023" name="Hortic Res">
        <title>Pangenome of water caltrop reveals structural variations and asymmetric subgenome divergence after allopolyploidization.</title>
        <authorList>
            <person name="Zhang X."/>
            <person name="Chen Y."/>
            <person name="Wang L."/>
            <person name="Yuan Y."/>
            <person name="Fang M."/>
            <person name="Shi L."/>
            <person name="Lu R."/>
            <person name="Comes H.P."/>
            <person name="Ma Y."/>
            <person name="Chen Y."/>
            <person name="Huang G."/>
            <person name="Zhou Y."/>
            <person name="Zheng Z."/>
            <person name="Qiu Y."/>
        </authorList>
    </citation>
    <scope>NUCLEOTIDE SEQUENCE [LARGE SCALE GENOMIC DNA]</scope>
    <source>
        <tissue evidence="2">Roots</tissue>
    </source>
</reference>
<protein>
    <submittedName>
        <fullName evidence="2">Uncharacterized protein</fullName>
    </submittedName>
</protein>